<protein>
    <submittedName>
        <fullName evidence="3">Uncharacterized protein</fullName>
    </submittedName>
</protein>
<feature type="compositionally biased region" description="Basic residues" evidence="1">
    <location>
        <begin position="1"/>
        <end position="10"/>
    </location>
</feature>
<dbReference type="WBParaSite" id="nRc.2.0.1.t05752-RA">
    <property type="protein sequence ID" value="nRc.2.0.1.t05752-RA"/>
    <property type="gene ID" value="nRc.2.0.1.g05752"/>
</dbReference>
<feature type="compositionally biased region" description="Polar residues" evidence="1">
    <location>
        <begin position="50"/>
        <end position="71"/>
    </location>
</feature>
<dbReference type="Proteomes" id="UP000887565">
    <property type="component" value="Unplaced"/>
</dbReference>
<name>A0A915HW24_ROMCU</name>
<reference evidence="3" key="1">
    <citation type="submission" date="2022-11" db="UniProtKB">
        <authorList>
            <consortium name="WormBaseParasite"/>
        </authorList>
    </citation>
    <scope>IDENTIFICATION</scope>
</reference>
<sequence length="71" mass="8459">MKKIRTKKNIRYPDIRSHQKPGYPDVKKHPRNVTNSDHIVCQCRKEKKSTNTTQYNLNDNSKKTTLNHPQR</sequence>
<proteinExistence type="predicted"/>
<evidence type="ECO:0000256" key="1">
    <source>
        <dbReference type="SAM" id="MobiDB-lite"/>
    </source>
</evidence>
<dbReference type="AlphaFoldDB" id="A0A915HW24"/>
<accession>A0A915HW24</accession>
<evidence type="ECO:0000313" key="2">
    <source>
        <dbReference type="Proteomes" id="UP000887565"/>
    </source>
</evidence>
<evidence type="ECO:0000313" key="3">
    <source>
        <dbReference type="WBParaSite" id="nRc.2.0.1.t05752-RA"/>
    </source>
</evidence>
<keyword evidence="2" id="KW-1185">Reference proteome</keyword>
<organism evidence="2 3">
    <name type="scientific">Romanomermis culicivorax</name>
    <name type="common">Nematode worm</name>
    <dbReference type="NCBI Taxonomy" id="13658"/>
    <lineage>
        <taxon>Eukaryota</taxon>
        <taxon>Metazoa</taxon>
        <taxon>Ecdysozoa</taxon>
        <taxon>Nematoda</taxon>
        <taxon>Enoplea</taxon>
        <taxon>Dorylaimia</taxon>
        <taxon>Mermithida</taxon>
        <taxon>Mermithoidea</taxon>
        <taxon>Mermithidae</taxon>
        <taxon>Romanomermis</taxon>
    </lineage>
</organism>
<feature type="region of interest" description="Disordered" evidence="1">
    <location>
        <begin position="1"/>
        <end position="71"/>
    </location>
</feature>